<protein>
    <submittedName>
        <fullName evidence="3">Uncharacterized protein</fullName>
    </submittedName>
</protein>
<keyword evidence="2" id="KW-0472">Membrane</keyword>
<reference evidence="3" key="1">
    <citation type="submission" date="2021-02" db="EMBL/GenBank/DDBJ databases">
        <authorList>
            <person name="Nowell W R."/>
        </authorList>
    </citation>
    <scope>NUCLEOTIDE SEQUENCE</scope>
</reference>
<keyword evidence="2" id="KW-1133">Transmembrane helix</keyword>
<dbReference type="Proteomes" id="UP000663874">
    <property type="component" value="Unassembled WGS sequence"/>
</dbReference>
<name>A0A820HBM5_9BILA</name>
<evidence type="ECO:0000256" key="1">
    <source>
        <dbReference type="SAM" id="MobiDB-lite"/>
    </source>
</evidence>
<evidence type="ECO:0000256" key="2">
    <source>
        <dbReference type="SAM" id="Phobius"/>
    </source>
</evidence>
<proteinExistence type="predicted"/>
<feature type="transmembrane region" description="Helical" evidence="2">
    <location>
        <begin position="72"/>
        <end position="95"/>
    </location>
</feature>
<sequence length="96" mass="10502">MTSQNLQMSDWSTTETYPSHHQGLSKGTNENKVVPNDTWAVDVNQHHSNDQSNRRGILTSKLSGYCTSLSPFLHGLVLGVVVAGLILAVIIALWLT</sequence>
<organism evidence="3 4">
    <name type="scientific">Rotaria sordida</name>
    <dbReference type="NCBI Taxonomy" id="392033"/>
    <lineage>
        <taxon>Eukaryota</taxon>
        <taxon>Metazoa</taxon>
        <taxon>Spiralia</taxon>
        <taxon>Gnathifera</taxon>
        <taxon>Rotifera</taxon>
        <taxon>Eurotatoria</taxon>
        <taxon>Bdelloidea</taxon>
        <taxon>Philodinida</taxon>
        <taxon>Philodinidae</taxon>
        <taxon>Rotaria</taxon>
    </lineage>
</organism>
<evidence type="ECO:0000313" key="3">
    <source>
        <dbReference type="EMBL" id="CAF4292143.1"/>
    </source>
</evidence>
<feature type="non-terminal residue" evidence="3">
    <location>
        <position position="1"/>
    </location>
</feature>
<feature type="region of interest" description="Disordered" evidence="1">
    <location>
        <begin position="1"/>
        <end position="33"/>
    </location>
</feature>
<evidence type="ECO:0000313" key="4">
    <source>
        <dbReference type="Proteomes" id="UP000663874"/>
    </source>
</evidence>
<feature type="compositionally biased region" description="Polar residues" evidence="1">
    <location>
        <begin position="1"/>
        <end position="19"/>
    </location>
</feature>
<dbReference type="EMBL" id="CAJOBE010031224">
    <property type="protein sequence ID" value="CAF4292143.1"/>
    <property type="molecule type" value="Genomic_DNA"/>
</dbReference>
<dbReference type="AlphaFoldDB" id="A0A820HBM5"/>
<keyword evidence="2" id="KW-0812">Transmembrane</keyword>
<gene>
    <name evidence="3" type="ORF">FNK824_LOCUS40308</name>
</gene>
<accession>A0A820HBM5</accession>
<comment type="caution">
    <text evidence="3">The sequence shown here is derived from an EMBL/GenBank/DDBJ whole genome shotgun (WGS) entry which is preliminary data.</text>
</comment>